<keyword evidence="1" id="KW-1133">Transmembrane helix</keyword>
<gene>
    <name evidence="3" type="ORF">ACFS25_14180</name>
</gene>
<feature type="transmembrane region" description="Helical" evidence="1">
    <location>
        <begin position="42"/>
        <end position="64"/>
    </location>
</feature>
<dbReference type="EMBL" id="JBHUOM010000007">
    <property type="protein sequence ID" value="MFD2934939.1"/>
    <property type="molecule type" value="Genomic_DNA"/>
</dbReference>
<evidence type="ECO:0000313" key="4">
    <source>
        <dbReference type="Proteomes" id="UP001597512"/>
    </source>
</evidence>
<keyword evidence="3" id="KW-0808">Transferase</keyword>
<keyword evidence="4" id="KW-1185">Reference proteome</keyword>
<dbReference type="PANTHER" id="PTHR34220">
    <property type="entry name" value="SENSOR HISTIDINE KINASE YPDA"/>
    <property type="match status" value="1"/>
</dbReference>
<dbReference type="InterPro" id="IPR010559">
    <property type="entry name" value="Sig_transdc_His_kin_internal"/>
</dbReference>
<comment type="caution">
    <text evidence="3">The sequence shown here is derived from an EMBL/GenBank/DDBJ whole genome shotgun (WGS) entry which is preliminary data.</text>
</comment>
<evidence type="ECO:0000256" key="1">
    <source>
        <dbReference type="SAM" id="Phobius"/>
    </source>
</evidence>
<dbReference type="Pfam" id="PF06580">
    <property type="entry name" value="His_kinase"/>
    <property type="match status" value="1"/>
</dbReference>
<protein>
    <submittedName>
        <fullName evidence="3">Histidine kinase</fullName>
    </submittedName>
</protein>
<organism evidence="3 4">
    <name type="scientific">Spirosoma flavum</name>
    <dbReference type="NCBI Taxonomy" id="2048557"/>
    <lineage>
        <taxon>Bacteria</taxon>
        <taxon>Pseudomonadati</taxon>
        <taxon>Bacteroidota</taxon>
        <taxon>Cytophagia</taxon>
        <taxon>Cytophagales</taxon>
        <taxon>Cytophagaceae</taxon>
        <taxon>Spirosoma</taxon>
    </lineage>
</organism>
<proteinExistence type="predicted"/>
<feature type="domain" description="Signal transduction histidine kinase internal region" evidence="2">
    <location>
        <begin position="169"/>
        <end position="243"/>
    </location>
</feature>
<keyword evidence="3" id="KW-0418">Kinase</keyword>
<evidence type="ECO:0000259" key="2">
    <source>
        <dbReference type="Pfam" id="PF06580"/>
    </source>
</evidence>
<sequence length="373" mass="42236">MKRSPSFPLPNRLARHVLFWLGITLFMWLIRWPDPNSPGGYVTLVMLLSIQLPTYILVTYPLLYGLISPLLLRQRFGLFGFFLVGWVVASAAILRLFSADYEFVIAPHVLGIPATRSFNGAYFIGFFPGGGFFFINLVAGLASSFKIGQYWYDRQRQHQQLSRQRLSTELALLKTQLHPQFIANTLAYLQELTRVKSSRSPQVVLDLSHLLSYLLYESRAPWVPLDAEVETVQRYVDLQQGQQGAQLAISMNVSGTLDGCRIAPLLLLALVEHAFFYYLGEDTELAWISIQGHVRQKSLRFKVIHSRDPSRSVSVEEEEAGLTPIRRRLALLYAGQFSLELLAETDLVVVLLDLPVDSLVHQNPEIALLTTFT</sequence>
<dbReference type="Proteomes" id="UP001597512">
    <property type="component" value="Unassembled WGS sequence"/>
</dbReference>
<reference evidence="4" key="1">
    <citation type="journal article" date="2019" name="Int. J. Syst. Evol. Microbiol.">
        <title>The Global Catalogue of Microorganisms (GCM) 10K type strain sequencing project: providing services to taxonomists for standard genome sequencing and annotation.</title>
        <authorList>
            <consortium name="The Broad Institute Genomics Platform"/>
            <consortium name="The Broad Institute Genome Sequencing Center for Infectious Disease"/>
            <person name="Wu L."/>
            <person name="Ma J."/>
        </authorList>
    </citation>
    <scope>NUCLEOTIDE SEQUENCE [LARGE SCALE GENOMIC DNA]</scope>
    <source>
        <strain evidence="4">KCTC 52490</strain>
    </source>
</reference>
<feature type="transmembrane region" description="Helical" evidence="1">
    <location>
        <begin position="118"/>
        <end position="142"/>
    </location>
</feature>
<dbReference type="InterPro" id="IPR050640">
    <property type="entry name" value="Bact_2-comp_sensor_kinase"/>
</dbReference>
<dbReference type="PANTHER" id="PTHR34220:SF7">
    <property type="entry name" value="SENSOR HISTIDINE KINASE YPDA"/>
    <property type="match status" value="1"/>
</dbReference>
<keyword evidence="1" id="KW-0812">Transmembrane</keyword>
<feature type="transmembrane region" description="Helical" evidence="1">
    <location>
        <begin position="76"/>
        <end position="98"/>
    </location>
</feature>
<name>A0ABW6ALK6_9BACT</name>
<dbReference type="GO" id="GO:0016301">
    <property type="term" value="F:kinase activity"/>
    <property type="evidence" value="ECO:0007669"/>
    <property type="project" value="UniProtKB-KW"/>
</dbReference>
<evidence type="ECO:0000313" key="3">
    <source>
        <dbReference type="EMBL" id="MFD2934939.1"/>
    </source>
</evidence>
<dbReference type="RefSeq" id="WP_381501895.1">
    <property type="nucleotide sequence ID" value="NZ_JBHUOM010000007.1"/>
</dbReference>
<feature type="transmembrane region" description="Helical" evidence="1">
    <location>
        <begin position="12"/>
        <end position="30"/>
    </location>
</feature>
<keyword evidence="1" id="KW-0472">Membrane</keyword>
<accession>A0ABW6ALK6</accession>